<comment type="caution">
    <text evidence="1">The sequence shown here is derived from an EMBL/GenBank/DDBJ whole genome shotgun (WGS) entry which is preliminary data.</text>
</comment>
<evidence type="ECO:0000313" key="1">
    <source>
        <dbReference type="EMBL" id="RXI04636.1"/>
    </source>
</evidence>
<dbReference type="STRING" id="3750.A0A498KBB5"/>
<gene>
    <name evidence="1" type="ORF">DVH24_038910</name>
</gene>
<proteinExistence type="predicted"/>
<dbReference type="Proteomes" id="UP000290289">
    <property type="component" value="Chromosome 3"/>
</dbReference>
<dbReference type="EMBL" id="RDQH01000329">
    <property type="protein sequence ID" value="RXI04636.1"/>
    <property type="molecule type" value="Genomic_DNA"/>
</dbReference>
<name>A0A498KBB5_MALDO</name>
<accession>A0A498KBB5</accession>
<dbReference type="AlphaFoldDB" id="A0A498KBB5"/>
<reference evidence="1 2" key="1">
    <citation type="submission" date="2018-10" db="EMBL/GenBank/DDBJ databases">
        <title>A high-quality apple genome assembly.</title>
        <authorList>
            <person name="Hu J."/>
        </authorList>
    </citation>
    <scope>NUCLEOTIDE SEQUENCE [LARGE SCALE GENOMIC DNA]</scope>
    <source>
        <strain evidence="2">cv. HFTH1</strain>
        <tissue evidence="1">Young leaf</tissue>
    </source>
</reference>
<organism evidence="1 2">
    <name type="scientific">Malus domestica</name>
    <name type="common">Apple</name>
    <name type="synonym">Pyrus malus</name>
    <dbReference type="NCBI Taxonomy" id="3750"/>
    <lineage>
        <taxon>Eukaryota</taxon>
        <taxon>Viridiplantae</taxon>
        <taxon>Streptophyta</taxon>
        <taxon>Embryophyta</taxon>
        <taxon>Tracheophyta</taxon>
        <taxon>Spermatophyta</taxon>
        <taxon>Magnoliopsida</taxon>
        <taxon>eudicotyledons</taxon>
        <taxon>Gunneridae</taxon>
        <taxon>Pentapetalae</taxon>
        <taxon>rosids</taxon>
        <taxon>fabids</taxon>
        <taxon>Rosales</taxon>
        <taxon>Rosaceae</taxon>
        <taxon>Amygdaloideae</taxon>
        <taxon>Maleae</taxon>
        <taxon>Malus</taxon>
    </lineage>
</organism>
<keyword evidence="2" id="KW-1185">Reference proteome</keyword>
<protein>
    <submittedName>
        <fullName evidence="1">Uncharacterized protein</fullName>
    </submittedName>
</protein>
<sequence length="100" mass="11325">MLLPDRFEDLPKLVDDILQTSVSTGPRGALRMVQGIQAFIGVGGEWLKDTGGASAQESSSTWCRRRPLEPSSLLETDRELPFQWRQAVNKNDQTERIRRI</sequence>
<evidence type="ECO:0000313" key="2">
    <source>
        <dbReference type="Proteomes" id="UP000290289"/>
    </source>
</evidence>